<name>A0AAV7RUN4_PLEWA</name>
<evidence type="ECO:0000313" key="2">
    <source>
        <dbReference type="EMBL" id="KAJ1156196.1"/>
    </source>
</evidence>
<evidence type="ECO:0000313" key="3">
    <source>
        <dbReference type="Proteomes" id="UP001066276"/>
    </source>
</evidence>
<feature type="region of interest" description="Disordered" evidence="1">
    <location>
        <begin position="54"/>
        <end position="92"/>
    </location>
</feature>
<reference evidence="2" key="1">
    <citation type="journal article" date="2022" name="bioRxiv">
        <title>Sequencing and chromosome-scale assembly of the giantPleurodeles waltlgenome.</title>
        <authorList>
            <person name="Brown T."/>
            <person name="Elewa A."/>
            <person name="Iarovenko S."/>
            <person name="Subramanian E."/>
            <person name="Araus A.J."/>
            <person name="Petzold A."/>
            <person name="Susuki M."/>
            <person name="Suzuki K.-i.T."/>
            <person name="Hayashi T."/>
            <person name="Toyoda A."/>
            <person name="Oliveira C."/>
            <person name="Osipova E."/>
            <person name="Leigh N.D."/>
            <person name="Simon A."/>
            <person name="Yun M.H."/>
        </authorList>
    </citation>
    <scope>NUCLEOTIDE SEQUENCE</scope>
    <source>
        <strain evidence="2">20211129_DDA</strain>
        <tissue evidence="2">Liver</tissue>
    </source>
</reference>
<accession>A0AAV7RUN4</accession>
<dbReference type="EMBL" id="JANPWB010000009">
    <property type="protein sequence ID" value="KAJ1156196.1"/>
    <property type="molecule type" value="Genomic_DNA"/>
</dbReference>
<gene>
    <name evidence="2" type="ORF">NDU88_008920</name>
</gene>
<dbReference type="AlphaFoldDB" id="A0AAV7RUN4"/>
<comment type="caution">
    <text evidence="2">The sequence shown here is derived from an EMBL/GenBank/DDBJ whole genome shotgun (WGS) entry which is preliminary data.</text>
</comment>
<proteinExistence type="predicted"/>
<dbReference type="Proteomes" id="UP001066276">
    <property type="component" value="Chromosome 5"/>
</dbReference>
<protein>
    <submittedName>
        <fullName evidence="2">Uncharacterized protein</fullName>
    </submittedName>
</protein>
<sequence>MSYELSWACAIELCLTLFKPQSELTPDLDVDCGFTGIIFTELYAPVRRGVCPPENGEFGVSATEPAAREDPGLNPQGHTDSSFRVQHPPELQ</sequence>
<organism evidence="2 3">
    <name type="scientific">Pleurodeles waltl</name>
    <name type="common">Iberian ribbed newt</name>
    <dbReference type="NCBI Taxonomy" id="8319"/>
    <lineage>
        <taxon>Eukaryota</taxon>
        <taxon>Metazoa</taxon>
        <taxon>Chordata</taxon>
        <taxon>Craniata</taxon>
        <taxon>Vertebrata</taxon>
        <taxon>Euteleostomi</taxon>
        <taxon>Amphibia</taxon>
        <taxon>Batrachia</taxon>
        <taxon>Caudata</taxon>
        <taxon>Salamandroidea</taxon>
        <taxon>Salamandridae</taxon>
        <taxon>Pleurodelinae</taxon>
        <taxon>Pleurodeles</taxon>
    </lineage>
</organism>
<evidence type="ECO:0000256" key="1">
    <source>
        <dbReference type="SAM" id="MobiDB-lite"/>
    </source>
</evidence>
<keyword evidence="3" id="KW-1185">Reference proteome</keyword>